<name>I4ALJ1_BERLS</name>
<evidence type="ECO:0000313" key="3">
    <source>
        <dbReference type="Proteomes" id="UP000006054"/>
    </source>
</evidence>
<dbReference type="SUPFAM" id="SSF90257">
    <property type="entry name" value="Myosin rod fragments"/>
    <property type="match status" value="1"/>
</dbReference>
<dbReference type="KEGG" id="fli:Fleli_2460"/>
<accession>I4ALJ1</accession>
<dbReference type="EMBL" id="CP003345">
    <property type="protein sequence ID" value="AFM04826.1"/>
    <property type="molecule type" value="Genomic_DNA"/>
</dbReference>
<gene>
    <name evidence="2" type="ordered locus">Fleli_2460</name>
</gene>
<protein>
    <recommendedName>
        <fullName evidence="4">Chromosome partition protein Smc</fullName>
    </recommendedName>
</protein>
<dbReference type="PROSITE" id="PS51257">
    <property type="entry name" value="PROKAR_LIPOPROTEIN"/>
    <property type="match status" value="1"/>
</dbReference>
<dbReference type="HOGENOM" id="CLU_929843_0_0_10"/>
<reference evidence="3" key="1">
    <citation type="submission" date="2012-06" db="EMBL/GenBank/DDBJ databases">
        <title>The complete genome of Flexibacter litoralis DSM 6794.</title>
        <authorList>
            <person name="Lucas S."/>
            <person name="Copeland A."/>
            <person name="Lapidus A."/>
            <person name="Glavina del Rio T."/>
            <person name="Dalin E."/>
            <person name="Tice H."/>
            <person name="Bruce D."/>
            <person name="Goodwin L."/>
            <person name="Pitluck S."/>
            <person name="Peters L."/>
            <person name="Ovchinnikova G."/>
            <person name="Lu M."/>
            <person name="Kyrpides N."/>
            <person name="Mavromatis K."/>
            <person name="Ivanova N."/>
            <person name="Brettin T."/>
            <person name="Detter J.C."/>
            <person name="Han C."/>
            <person name="Larimer F."/>
            <person name="Land M."/>
            <person name="Hauser L."/>
            <person name="Markowitz V."/>
            <person name="Cheng J.-F."/>
            <person name="Hugenholtz P."/>
            <person name="Woyke T."/>
            <person name="Wu D."/>
            <person name="Spring S."/>
            <person name="Lang E."/>
            <person name="Kopitz M."/>
            <person name="Brambilla E."/>
            <person name="Klenk H.-P."/>
            <person name="Eisen J.A."/>
        </authorList>
    </citation>
    <scope>NUCLEOTIDE SEQUENCE [LARGE SCALE GENOMIC DNA]</scope>
    <source>
        <strain evidence="3">ATCC 23117 / DSM 6794 / NBRC 15988 / NCIMB 1366 / Sio-4</strain>
    </source>
</reference>
<feature type="coiled-coil region" evidence="1">
    <location>
        <begin position="103"/>
        <end position="172"/>
    </location>
</feature>
<organism evidence="2 3">
    <name type="scientific">Bernardetia litoralis (strain ATCC 23117 / DSM 6794 / NBRC 15988 / NCIMB 1366 / Fx l1 / Sio-4)</name>
    <name type="common">Flexibacter litoralis</name>
    <dbReference type="NCBI Taxonomy" id="880071"/>
    <lineage>
        <taxon>Bacteria</taxon>
        <taxon>Pseudomonadati</taxon>
        <taxon>Bacteroidota</taxon>
        <taxon>Cytophagia</taxon>
        <taxon>Cytophagales</taxon>
        <taxon>Bernardetiaceae</taxon>
        <taxon>Bernardetia</taxon>
    </lineage>
</organism>
<evidence type="ECO:0000313" key="2">
    <source>
        <dbReference type="EMBL" id="AFM04826.1"/>
    </source>
</evidence>
<evidence type="ECO:0008006" key="4">
    <source>
        <dbReference type="Google" id="ProtNLM"/>
    </source>
</evidence>
<dbReference type="RefSeq" id="WP_014798263.1">
    <property type="nucleotide sequence ID" value="NC_018018.1"/>
</dbReference>
<dbReference type="STRING" id="880071.Fleli_2460"/>
<proteinExistence type="predicted"/>
<evidence type="ECO:0000256" key="1">
    <source>
        <dbReference type="SAM" id="Coils"/>
    </source>
</evidence>
<sequence precursor="true">MFKSNFNNVVLCTTLFFSVLFISSCDKGPSENEKKLVMEVEDLRRAREKDSLYQADLQQEMNVIYVRLDSMRQVEDKIRKLTSDMRGGNIDPSTGGMSIDQGMQQIERQMQANRAKVAELERKLKESGQENSMMANQIASLKSDMANKDAEITQMRGRIADLEGEVEGWKSRYSGKIDELDSTNVVLEDTRTVANTAYYVVGTEKELKDKDIIINDKKGFEPDGRTKSKFTAIDIRTTNSIVIGSSSDVKVKKVKLLPSRSASSYKIEERGGKVYLEITNSEKFWESKYLAILSKTSLF</sequence>
<keyword evidence="1" id="KW-0175">Coiled coil</keyword>
<keyword evidence="3" id="KW-1185">Reference proteome</keyword>
<dbReference type="eggNOG" id="COG4372">
    <property type="taxonomic scope" value="Bacteria"/>
</dbReference>
<dbReference type="OrthoDB" id="597123at2"/>
<dbReference type="Proteomes" id="UP000006054">
    <property type="component" value="Chromosome"/>
</dbReference>
<dbReference type="Gene3D" id="1.20.5.340">
    <property type="match status" value="1"/>
</dbReference>
<dbReference type="AlphaFoldDB" id="I4ALJ1"/>